<protein>
    <submittedName>
        <fullName evidence="1">Uncharacterized protein</fullName>
    </submittedName>
</protein>
<proteinExistence type="predicted"/>
<dbReference type="EMBL" id="CASHSV030000206">
    <property type="protein sequence ID" value="CAJ2654835.1"/>
    <property type="molecule type" value="Genomic_DNA"/>
</dbReference>
<keyword evidence="2" id="KW-1185">Reference proteome</keyword>
<accession>A0ACB0KG26</accession>
<name>A0ACB0KG26_TRIPR</name>
<evidence type="ECO:0000313" key="1">
    <source>
        <dbReference type="EMBL" id="CAJ2654835.1"/>
    </source>
</evidence>
<dbReference type="Proteomes" id="UP001177021">
    <property type="component" value="Unassembled WGS sequence"/>
</dbReference>
<evidence type="ECO:0000313" key="2">
    <source>
        <dbReference type="Proteomes" id="UP001177021"/>
    </source>
</evidence>
<organism evidence="1 2">
    <name type="scientific">Trifolium pratense</name>
    <name type="common">Red clover</name>
    <dbReference type="NCBI Taxonomy" id="57577"/>
    <lineage>
        <taxon>Eukaryota</taxon>
        <taxon>Viridiplantae</taxon>
        <taxon>Streptophyta</taxon>
        <taxon>Embryophyta</taxon>
        <taxon>Tracheophyta</taxon>
        <taxon>Spermatophyta</taxon>
        <taxon>Magnoliopsida</taxon>
        <taxon>eudicotyledons</taxon>
        <taxon>Gunneridae</taxon>
        <taxon>Pentapetalae</taxon>
        <taxon>rosids</taxon>
        <taxon>fabids</taxon>
        <taxon>Fabales</taxon>
        <taxon>Fabaceae</taxon>
        <taxon>Papilionoideae</taxon>
        <taxon>50 kb inversion clade</taxon>
        <taxon>NPAAA clade</taxon>
        <taxon>Hologalegina</taxon>
        <taxon>IRL clade</taxon>
        <taxon>Trifolieae</taxon>
        <taxon>Trifolium</taxon>
    </lineage>
</organism>
<gene>
    <name evidence="1" type="ORF">MILVUS5_LOCUS21894</name>
</gene>
<reference evidence="1" key="1">
    <citation type="submission" date="2023-10" db="EMBL/GenBank/DDBJ databases">
        <authorList>
            <person name="Rodriguez Cubillos JULIANA M."/>
            <person name="De Vega J."/>
        </authorList>
    </citation>
    <scope>NUCLEOTIDE SEQUENCE</scope>
</reference>
<sequence>MDRTWMSANRMSKEYRDGVKDFVRVAVAHAKNKSKDTIIKIICPCLKCCYRDVSADELEDHLMWNGIDKSYTCWTLHGEKKTKSTNLRNAVRDTSNDFERDTYEFDRVEEFVNAVEEDLRDCPKMFERLISDSEESLYNGCTKFSRLSAVLKLYNLKVANGWTDKSFTDLLILLKDMLPENNVLPSRTYEAKRMLCSIGMSYEKIHACPNDCVLFRNEYASLNTCPKCSASRYKKETAPAKVLWYFPIIPRFRRMYRNEEDAKHLTWHADERVVDGMLRHPADSPQWTKIDTDYPDFGQEPRNIRLALSTDGINPHGIQSSSHSTWPVMLLIYNLPPWLCMKRKFVMLTMLISGPRQPGNDIDIYLAPLIEDLKLMWETGVEVYDECRKELFNLRAILFGTINDFPAYGNLSGYSIKGKCACPICGDDTDTMRLEESKKSVFLGHRRFLNSKHRYRKWTQAFNGKSEEARAPLFLTGDELHEKGYQYHATQEEQQGKGLVQAK</sequence>
<comment type="caution">
    <text evidence="1">The sequence shown here is derived from an EMBL/GenBank/DDBJ whole genome shotgun (WGS) entry which is preliminary data.</text>
</comment>